<organism evidence="1 2">
    <name type="scientific">Alistipes onderdonkii</name>
    <dbReference type="NCBI Taxonomy" id="328813"/>
    <lineage>
        <taxon>Bacteria</taxon>
        <taxon>Pseudomonadati</taxon>
        <taxon>Bacteroidota</taxon>
        <taxon>Bacteroidia</taxon>
        <taxon>Bacteroidales</taxon>
        <taxon>Rikenellaceae</taxon>
        <taxon>Alistipes</taxon>
    </lineage>
</organism>
<name>A0A1Y3QZQ8_9BACT</name>
<sequence>MEANLLQQEIRFFVLDIFVFRGKNVYLSCDLSGLHTYDHVPKTGLSVKTVARNIWVQERKVMAKNEETENENHFRSLL</sequence>
<dbReference type="RefSeq" id="WP_087401124.1">
    <property type="nucleotide sequence ID" value="NZ_NFHB01000001.1"/>
</dbReference>
<dbReference type="EMBL" id="NFHB01000001">
    <property type="protein sequence ID" value="OUN05164.1"/>
    <property type="molecule type" value="Genomic_DNA"/>
</dbReference>
<comment type="caution">
    <text evidence="1">The sequence shown here is derived from an EMBL/GenBank/DDBJ whole genome shotgun (WGS) entry which is preliminary data.</text>
</comment>
<evidence type="ECO:0000313" key="2">
    <source>
        <dbReference type="Proteomes" id="UP000195772"/>
    </source>
</evidence>
<proteinExistence type="predicted"/>
<gene>
    <name evidence="1" type="ORF">B5G41_02440</name>
</gene>
<dbReference type="Proteomes" id="UP000195772">
    <property type="component" value="Unassembled WGS sequence"/>
</dbReference>
<accession>A0A1Y3QZQ8</accession>
<evidence type="ECO:0000313" key="1">
    <source>
        <dbReference type="EMBL" id="OUN05164.1"/>
    </source>
</evidence>
<dbReference type="AlphaFoldDB" id="A0A1Y3QZQ8"/>
<protein>
    <submittedName>
        <fullName evidence="1">Uncharacterized protein</fullName>
    </submittedName>
</protein>
<reference evidence="2" key="1">
    <citation type="submission" date="2017-04" db="EMBL/GenBank/DDBJ databases">
        <title>Function of individual gut microbiota members based on whole genome sequencing of pure cultures obtained from chicken caecum.</title>
        <authorList>
            <person name="Medvecky M."/>
            <person name="Cejkova D."/>
            <person name="Polansky O."/>
            <person name="Karasova D."/>
            <person name="Kubasova T."/>
            <person name="Cizek A."/>
            <person name="Rychlik I."/>
        </authorList>
    </citation>
    <scope>NUCLEOTIDE SEQUENCE [LARGE SCALE GENOMIC DNA]</scope>
    <source>
        <strain evidence="2">An90</strain>
    </source>
</reference>